<dbReference type="EMBL" id="VTEQ01000003">
    <property type="protein sequence ID" value="TYS54118.1"/>
    <property type="molecule type" value="Genomic_DNA"/>
</dbReference>
<dbReference type="AlphaFoldDB" id="A0A5D4RW87"/>
<reference evidence="1 2" key="1">
    <citation type="submission" date="2019-08" db="EMBL/GenBank/DDBJ databases">
        <title>Bacillus genomes from the desert of Cuatro Cienegas, Coahuila.</title>
        <authorList>
            <person name="Olmedo-Alvarez G."/>
        </authorList>
    </citation>
    <scope>NUCLEOTIDE SEQUENCE [LARGE SCALE GENOMIC DNA]</scope>
    <source>
        <strain evidence="1 2">CH108_3D</strain>
    </source>
</reference>
<dbReference type="RefSeq" id="WP_148985424.1">
    <property type="nucleotide sequence ID" value="NZ_JBNILK010000002.1"/>
</dbReference>
<gene>
    <name evidence="1" type="ORF">FZC83_12950</name>
</gene>
<comment type="caution">
    <text evidence="1">The sequence shown here is derived from an EMBL/GenBank/DDBJ whole genome shotgun (WGS) entry which is preliminary data.</text>
</comment>
<evidence type="ECO:0000313" key="2">
    <source>
        <dbReference type="Proteomes" id="UP000322997"/>
    </source>
</evidence>
<dbReference type="Proteomes" id="UP000322997">
    <property type="component" value="Unassembled WGS sequence"/>
</dbReference>
<dbReference type="Pfam" id="PF08905">
    <property type="entry name" value="DUF1850"/>
    <property type="match status" value="1"/>
</dbReference>
<proteinExistence type="predicted"/>
<evidence type="ECO:0000313" key="1">
    <source>
        <dbReference type="EMBL" id="TYS54118.1"/>
    </source>
</evidence>
<protein>
    <submittedName>
        <fullName evidence="1">DUF1850 domain-containing protein</fullName>
    </submittedName>
</protein>
<dbReference type="InterPro" id="IPR015001">
    <property type="entry name" value="DUF1850"/>
</dbReference>
<organism evidence="1 2">
    <name type="scientific">Rossellomorea marisflavi</name>
    <dbReference type="NCBI Taxonomy" id="189381"/>
    <lineage>
        <taxon>Bacteria</taxon>
        <taxon>Bacillati</taxon>
        <taxon>Bacillota</taxon>
        <taxon>Bacilli</taxon>
        <taxon>Bacillales</taxon>
        <taxon>Bacillaceae</taxon>
        <taxon>Rossellomorea</taxon>
    </lineage>
</organism>
<accession>A0A5D4RW87</accession>
<sequence>MKRFILAGFVILVAIAIFVPFQERLTIVCLSTEAKTMYVKLPENREFSIEYTHSIHLSEVQEYYKILGKGAEITQYALLYEDTSIGMPSDAEGDEVFSRTKDGKYLISNMDRKFPYIDLQIGQVVANHRIKIGKSKYELSEFFGKGEFVRFQWKRASLFAQWKGVTVNGKR</sequence>
<name>A0A5D4RW87_9BACI</name>